<comment type="caution">
    <text evidence="2">The sequence shown here is derived from an EMBL/GenBank/DDBJ whole genome shotgun (WGS) entry which is preliminary data.</text>
</comment>
<dbReference type="SUPFAM" id="SSF48208">
    <property type="entry name" value="Six-hairpin glycosidases"/>
    <property type="match status" value="1"/>
</dbReference>
<dbReference type="PANTHER" id="PTHR42899">
    <property type="entry name" value="SPERMATOGENESIS-ASSOCIATED PROTEIN 20"/>
    <property type="match status" value="1"/>
</dbReference>
<dbReference type="AlphaFoldDB" id="A0A011SW23"/>
<dbReference type="PATRIC" id="fig|69279.3.peg.3571"/>
<keyword evidence="5" id="KW-1185">Reference proteome</keyword>
<reference evidence="3 5" key="2">
    <citation type="submission" date="2019-03" db="EMBL/GenBank/DDBJ databases">
        <title>Genomic Encyclopedia of Type Strains, Phase IV (KMG-IV): sequencing the most valuable type-strain genomes for metagenomic binning, comparative biology and taxonomic classification.</title>
        <authorList>
            <person name="Goeker M."/>
        </authorList>
    </citation>
    <scope>NUCLEOTIDE SEQUENCE [LARGE SCALE GENOMIC DNA]</scope>
    <source>
        <strain evidence="3 5">DSM 11603</strain>
    </source>
</reference>
<name>A0A011SW23_9HYPH</name>
<organism evidence="2 4">
    <name type="scientific">Aquamicrobium defluvii</name>
    <dbReference type="NCBI Taxonomy" id="69279"/>
    <lineage>
        <taxon>Bacteria</taxon>
        <taxon>Pseudomonadati</taxon>
        <taxon>Pseudomonadota</taxon>
        <taxon>Alphaproteobacteria</taxon>
        <taxon>Hyphomicrobiales</taxon>
        <taxon>Phyllobacteriaceae</taxon>
        <taxon>Aquamicrobium</taxon>
    </lineage>
</organism>
<dbReference type="Gene3D" id="1.50.10.10">
    <property type="match status" value="1"/>
</dbReference>
<evidence type="ECO:0000313" key="5">
    <source>
        <dbReference type="Proteomes" id="UP000294958"/>
    </source>
</evidence>
<dbReference type="OrthoDB" id="9762614at2"/>
<dbReference type="PANTHER" id="PTHR42899:SF1">
    <property type="entry name" value="SPERMATOGENESIS-ASSOCIATED PROTEIN 20"/>
    <property type="match status" value="1"/>
</dbReference>
<dbReference type="EMBL" id="SNZF01000017">
    <property type="protein sequence ID" value="TDR34012.1"/>
    <property type="molecule type" value="Genomic_DNA"/>
</dbReference>
<dbReference type="RefSeq" id="WP_035029734.1">
    <property type="nucleotide sequence ID" value="NZ_KK073897.1"/>
</dbReference>
<evidence type="ECO:0000313" key="2">
    <source>
        <dbReference type="EMBL" id="EXL03419.1"/>
    </source>
</evidence>
<dbReference type="eggNOG" id="COG1331">
    <property type="taxonomic scope" value="Bacteria"/>
</dbReference>
<dbReference type="InterPro" id="IPR012341">
    <property type="entry name" value="6hp_glycosidase-like_sf"/>
</dbReference>
<proteinExistence type="predicted"/>
<sequence>MSLPPRNLLADQASPYLQQHATNPVHWRPWSSSALEEARELDRPILLSVGYAACHWCHVMAHESFEDIGIAAVMNRLFVNIKVDREERPDIDQIYMAALTAMGDQGGWPLTMFLTPDARPFWGGTYFPPRARLGRHGFIEVLNAVFGAWRNKRADILHSADTLNGHIRSRLGPAHGRGSIRADAFADIAGSIHNMIDSDAGGLKGAPKFPNAPFMHALWLSCLNTGNDAHRSAVLSSLEHMLAGGIYDHIGGGLARYSTDAQWLVPHFEKMLYDNAQLLRLANWAYAASGSELFRIRIEETAHFLLREMKADGGAFASSLDADSDGQEGLFYTWDRSEIEDVLGEDASFFFTHHSLAKPHSWEGKPIIYQTRGQAPGLSAQIERLRHIKQRLLDAREKRIRPARDDKVLTDWNGLAIAALAECGRSLGQAEWVSPAEDAFHYIVGTSKDGRLPHSTLGDRAQFPALSSDYAAMINAAISLFEATGKRVYIDYARQFAGQLDRWHRDDSETGYYLTASDSSDVPIRIRGDVDEAIPSATSQIIEALVRLASMTGDMDIQEKAWTVAEYAAGRAAKQSYGQIGILTACELARAPHKLVIVENHTDYRFVPVANRYPDPRRIDIVLHVGDAAGVSLPGDVLPSTEKPGAYLCAGQTCLPVIADAGILEKTLKARP</sequence>
<evidence type="ECO:0000313" key="3">
    <source>
        <dbReference type="EMBL" id="TDR34012.1"/>
    </source>
</evidence>
<dbReference type="EMBL" id="JENY01000025">
    <property type="protein sequence ID" value="EXL03419.1"/>
    <property type="molecule type" value="Genomic_DNA"/>
</dbReference>
<evidence type="ECO:0000313" key="4">
    <source>
        <dbReference type="Proteomes" id="UP000019849"/>
    </source>
</evidence>
<dbReference type="GO" id="GO:0005975">
    <property type="term" value="P:carbohydrate metabolic process"/>
    <property type="evidence" value="ECO:0007669"/>
    <property type="project" value="InterPro"/>
</dbReference>
<gene>
    <name evidence="2" type="ORF">BG36_12395</name>
    <name evidence="3" type="ORF">DES43_11744</name>
</gene>
<dbReference type="SUPFAM" id="SSF52833">
    <property type="entry name" value="Thioredoxin-like"/>
    <property type="match status" value="1"/>
</dbReference>
<dbReference type="InterPro" id="IPR036249">
    <property type="entry name" value="Thioredoxin-like_sf"/>
</dbReference>
<dbReference type="HOGENOM" id="CLU_014051_4_0_5"/>
<dbReference type="CDD" id="cd02955">
    <property type="entry name" value="SSP411"/>
    <property type="match status" value="1"/>
</dbReference>
<dbReference type="Pfam" id="PF03190">
    <property type="entry name" value="Thioredox_DsbH"/>
    <property type="match status" value="1"/>
</dbReference>
<dbReference type="Proteomes" id="UP000019849">
    <property type="component" value="Unassembled WGS sequence"/>
</dbReference>
<evidence type="ECO:0000259" key="1">
    <source>
        <dbReference type="Pfam" id="PF03190"/>
    </source>
</evidence>
<feature type="domain" description="Spermatogenesis-associated protein 20-like TRX" evidence="1">
    <location>
        <begin position="7"/>
        <end position="165"/>
    </location>
</feature>
<dbReference type="Gene3D" id="3.40.30.10">
    <property type="entry name" value="Glutaredoxin"/>
    <property type="match status" value="1"/>
</dbReference>
<dbReference type="STRING" id="69279.BG36_12395"/>
<protein>
    <submittedName>
        <fullName evidence="2">Spermatogenesis-associated protein 20</fullName>
    </submittedName>
</protein>
<dbReference type="InterPro" id="IPR008928">
    <property type="entry name" value="6-hairpin_glycosidase_sf"/>
</dbReference>
<dbReference type="InterPro" id="IPR024705">
    <property type="entry name" value="Ssp411"/>
</dbReference>
<dbReference type="InterPro" id="IPR004879">
    <property type="entry name" value="Ssp411-like_TRX"/>
</dbReference>
<accession>A0A011SW23</accession>
<reference evidence="2 4" key="1">
    <citation type="submission" date="2014-02" db="EMBL/GenBank/DDBJ databases">
        <title>Aquamicrobium defluvii Genome sequencing.</title>
        <authorList>
            <person name="Wang X."/>
        </authorList>
    </citation>
    <scope>NUCLEOTIDE SEQUENCE [LARGE SCALE GENOMIC DNA]</scope>
    <source>
        <strain evidence="2 4">W13Z1</strain>
    </source>
</reference>
<dbReference type="Proteomes" id="UP000294958">
    <property type="component" value="Unassembled WGS sequence"/>
</dbReference>
<dbReference type="PIRSF" id="PIRSF006402">
    <property type="entry name" value="UCP006402_thioredoxin"/>
    <property type="match status" value="1"/>
</dbReference>